<reference evidence="1 2" key="1">
    <citation type="submission" date="2024-05" db="EMBL/GenBank/DDBJ databases">
        <authorList>
            <person name="Duchaud E."/>
        </authorList>
    </citation>
    <scope>NUCLEOTIDE SEQUENCE [LARGE SCALE GENOMIC DNA]</scope>
    <source>
        <strain evidence="1">Ena-SAMPLE-TAB-13-05-2024-13:56:06:370-140302</strain>
    </source>
</reference>
<proteinExistence type="predicted"/>
<dbReference type="Proteomes" id="UP001497416">
    <property type="component" value="Unassembled WGS sequence"/>
</dbReference>
<gene>
    <name evidence="1" type="ORF">T190607A01A_40048</name>
</gene>
<accession>A0ABM9P446</accession>
<name>A0ABM9P446_9FLAO</name>
<protein>
    <submittedName>
        <fullName evidence="1">Uncharacterized protein</fullName>
    </submittedName>
</protein>
<organism evidence="1 2">
    <name type="scientific">Tenacibaculum platacis</name>
    <dbReference type="NCBI Taxonomy" id="3137852"/>
    <lineage>
        <taxon>Bacteria</taxon>
        <taxon>Pseudomonadati</taxon>
        <taxon>Bacteroidota</taxon>
        <taxon>Flavobacteriia</taxon>
        <taxon>Flavobacteriales</taxon>
        <taxon>Flavobacteriaceae</taxon>
        <taxon>Tenacibaculum</taxon>
    </lineage>
</organism>
<dbReference type="EMBL" id="CAXIXY010000006">
    <property type="protein sequence ID" value="CAL2090615.1"/>
    <property type="molecule type" value="Genomic_DNA"/>
</dbReference>
<evidence type="ECO:0000313" key="2">
    <source>
        <dbReference type="Proteomes" id="UP001497416"/>
    </source>
</evidence>
<dbReference type="RefSeq" id="WP_348712978.1">
    <property type="nucleotide sequence ID" value="NZ_CAXIXY010000006.1"/>
</dbReference>
<sequence length="163" mass="18822">MTKNAFIKSVKKLLINHTRVLVLLRIPNSGNNRHYFFIKNLNNLTNLINECSTSDSITVFKSVKEFKSGLITKDFIKEIVKSKNQDKFNPELLIVHSNYLEYKTNKNTEWDVAENSKELEEILKDNLGTKTTIISEPDFCDESNTFHLYVPNKFGLSKPGKSY</sequence>
<evidence type="ECO:0000313" key="1">
    <source>
        <dbReference type="EMBL" id="CAL2090615.1"/>
    </source>
</evidence>
<comment type="caution">
    <text evidence="1">The sequence shown here is derived from an EMBL/GenBank/DDBJ whole genome shotgun (WGS) entry which is preliminary data.</text>
</comment>
<keyword evidence="2" id="KW-1185">Reference proteome</keyword>